<reference evidence="2" key="1">
    <citation type="submission" date="2020-05" db="EMBL/GenBank/DDBJ databases">
        <authorList>
            <person name="Chiriac C."/>
            <person name="Salcher M."/>
            <person name="Ghai R."/>
            <person name="Kavagutti S V."/>
        </authorList>
    </citation>
    <scope>NUCLEOTIDE SEQUENCE</scope>
</reference>
<dbReference type="EMBL" id="CAFAAJ010000053">
    <property type="protein sequence ID" value="CAB4801637.1"/>
    <property type="molecule type" value="Genomic_DNA"/>
</dbReference>
<feature type="region of interest" description="Disordered" evidence="1">
    <location>
        <begin position="1"/>
        <end position="22"/>
    </location>
</feature>
<protein>
    <submittedName>
        <fullName evidence="2">Unannotated protein</fullName>
    </submittedName>
</protein>
<name>A0A6J6Y7N2_9ZZZZ</name>
<evidence type="ECO:0000256" key="1">
    <source>
        <dbReference type="SAM" id="MobiDB-lite"/>
    </source>
</evidence>
<proteinExistence type="predicted"/>
<dbReference type="AlphaFoldDB" id="A0A6J6Y7N2"/>
<gene>
    <name evidence="2" type="ORF">UFOPK3001_00999</name>
</gene>
<evidence type="ECO:0000313" key="2">
    <source>
        <dbReference type="EMBL" id="CAB4801637.1"/>
    </source>
</evidence>
<accession>A0A6J6Y7N2</accession>
<sequence length="179" mass="18938">MVGEESTDRPTGGVGQPVVPAGVHEGVGPLGSPQRKIHVEPAAARRGEGLAHEREVQTLLAGDLLGHQLEHRNVVNGLERTVVVQGELELRGVVLGVRRFHREPGANGALEHVVDETVRIGDGAGLVHDRPGGGYRAPAAAAVRLQREGLQLDAYVGVEAEGLPQCDCVAEHRSGRHVE</sequence>
<organism evidence="2">
    <name type="scientific">freshwater metagenome</name>
    <dbReference type="NCBI Taxonomy" id="449393"/>
    <lineage>
        <taxon>unclassified sequences</taxon>
        <taxon>metagenomes</taxon>
        <taxon>ecological metagenomes</taxon>
    </lineage>
</organism>